<dbReference type="EMBL" id="JAAAPO010000002">
    <property type="protein sequence ID" value="NBC35844.1"/>
    <property type="molecule type" value="Genomic_DNA"/>
</dbReference>
<dbReference type="RefSeq" id="WP_161717142.1">
    <property type="nucleotide sequence ID" value="NZ_JAAAPO010000002.1"/>
</dbReference>
<reference evidence="3" key="1">
    <citation type="submission" date="2020-01" db="EMBL/GenBank/DDBJ databases">
        <title>Sphingomonas sp. strain CSW-10.</title>
        <authorList>
            <person name="Chen W.-M."/>
        </authorList>
    </citation>
    <scope>NUCLEOTIDE SEQUENCE [LARGE SCALE GENOMIC DNA]</scope>
    <source>
        <strain evidence="3">FSY-8</strain>
    </source>
</reference>
<gene>
    <name evidence="2" type="ORF">GTZ99_04660</name>
</gene>
<evidence type="ECO:0000259" key="1">
    <source>
        <dbReference type="PROSITE" id="PS51725"/>
    </source>
</evidence>
<feature type="domain" description="ABM" evidence="1">
    <location>
        <begin position="2"/>
        <end position="91"/>
    </location>
</feature>
<dbReference type="Proteomes" id="UP000753724">
    <property type="component" value="Unassembled WGS sequence"/>
</dbReference>
<accession>A0ABW9XBE5</accession>
<dbReference type="Gene3D" id="3.30.70.100">
    <property type="match status" value="1"/>
</dbReference>
<evidence type="ECO:0000313" key="2">
    <source>
        <dbReference type="EMBL" id="NBC35844.1"/>
    </source>
</evidence>
<comment type="caution">
    <text evidence="2">The sequence shown here is derived from an EMBL/GenBank/DDBJ whole genome shotgun (WGS) entry which is preliminary data.</text>
</comment>
<keyword evidence="3" id="KW-1185">Reference proteome</keyword>
<evidence type="ECO:0000313" key="3">
    <source>
        <dbReference type="Proteomes" id="UP000753724"/>
    </source>
</evidence>
<keyword evidence="2" id="KW-0560">Oxidoreductase</keyword>
<dbReference type="SUPFAM" id="SSF54909">
    <property type="entry name" value="Dimeric alpha+beta barrel"/>
    <property type="match status" value="1"/>
</dbReference>
<dbReference type="PROSITE" id="PS51725">
    <property type="entry name" value="ABM"/>
    <property type="match status" value="1"/>
</dbReference>
<sequence>MILVLASFRIPAEHIARARDLIPAVVAETRAEDGCIAYDVAEDVLSPGLFRVSERWASEAALKAHLAAAHMAAWGAARAEMGMTERAVTVFDIASAKDL</sequence>
<dbReference type="GO" id="GO:0004497">
    <property type="term" value="F:monooxygenase activity"/>
    <property type="evidence" value="ECO:0007669"/>
    <property type="project" value="UniProtKB-KW"/>
</dbReference>
<protein>
    <submittedName>
        <fullName evidence="2">Antibiotic biosynthesis monooxygenase</fullName>
    </submittedName>
</protein>
<dbReference type="Pfam" id="PF03992">
    <property type="entry name" value="ABM"/>
    <property type="match status" value="1"/>
</dbReference>
<dbReference type="InterPro" id="IPR011008">
    <property type="entry name" value="Dimeric_a/b-barrel"/>
</dbReference>
<dbReference type="PANTHER" id="PTHR33336">
    <property type="entry name" value="QUINOL MONOOXYGENASE YGIN-RELATED"/>
    <property type="match status" value="1"/>
</dbReference>
<dbReference type="InterPro" id="IPR050744">
    <property type="entry name" value="AI-2_Isomerase_LsrG"/>
</dbReference>
<keyword evidence="2" id="KW-0503">Monooxygenase</keyword>
<name>A0ABW9XBE5_9SPHN</name>
<dbReference type="InterPro" id="IPR007138">
    <property type="entry name" value="ABM_dom"/>
</dbReference>
<organism evidence="2 3">
    <name type="scientific">Novosphingobium ovatum</name>
    <dbReference type="NCBI Taxonomy" id="1908523"/>
    <lineage>
        <taxon>Bacteria</taxon>
        <taxon>Pseudomonadati</taxon>
        <taxon>Pseudomonadota</taxon>
        <taxon>Alphaproteobacteria</taxon>
        <taxon>Sphingomonadales</taxon>
        <taxon>Sphingomonadaceae</taxon>
        <taxon>Novosphingobium</taxon>
    </lineage>
</organism>
<dbReference type="PANTHER" id="PTHR33336:SF3">
    <property type="entry name" value="ABM DOMAIN-CONTAINING PROTEIN"/>
    <property type="match status" value="1"/>
</dbReference>
<proteinExistence type="predicted"/>